<accession>A0A844D5Y5</accession>
<dbReference type="PANTHER" id="PTHR35841:SF1">
    <property type="entry name" value="PHOSPHONATES-BINDING PERIPLASMIC PROTEIN"/>
    <property type="match status" value="1"/>
</dbReference>
<organism evidence="1 2">
    <name type="scientific">Duganella aquatilis</name>
    <dbReference type="NCBI Taxonomy" id="2666082"/>
    <lineage>
        <taxon>Bacteria</taxon>
        <taxon>Pseudomonadati</taxon>
        <taxon>Pseudomonadota</taxon>
        <taxon>Betaproteobacteria</taxon>
        <taxon>Burkholderiales</taxon>
        <taxon>Oxalobacteraceae</taxon>
        <taxon>Telluria group</taxon>
        <taxon>Duganella</taxon>
    </lineage>
</organism>
<comment type="caution">
    <text evidence="1">The sequence shown here is derived from an EMBL/GenBank/DDBJ whole genome shotgun (WGS) entry which is preliminary data.</text>
</comment>
<protein>
    <submittedName>
        <fullName evidence="1">PhnD/SsuA/transferrin family substrate-binding protein</fullName>
    </submittedName>
</protein>
<sequence>MTWKVALPMYNVSPRVQREYEAFLARLLTEADVRKEVELLPAPELPAFWQREDVLLTQTCGYPYMKSLHGALTLLATPCFDFPGCKDSDYSSAIVTRADSGIHSLADAQGLTAAANDAHSNSGMNVLRHAVSLLARGGQFFDEVKWTGSHAASLRLVRDGEADIAAIDCVTYGYLKEEQPESVRGTKILQYSAQTPGLPLVASRAASEELLTRLRNALLSPGPALQSHMLALHIKSFVHCPESDYERILRMEAVARAAGYPVLA</sequence>
<dbReference type="EMBL" id="WKJL01000004">
    <property type="protein sequence ID" value="MRW84052.1"/>
    <property type="molecule type" value="Genomic_DNA"/>
</dbReference>
<reference evidence="1 2" key="1">
    <citation type="submission" date="2019-11" db="EMBL/GenBank/DDBJ databases">
        <title>Novel species isolated from a subtropical stream in China.</title>
        <authorList>
            <person name="Lu H."/>
        </authorList>
    </citation>
    <scope>NUCLEOTIDE SEQUENCE [LARGE SCALE GENOMIC DNA]</scope>
    <source>
        <strain evidence="1 2">FT26W</strain>
    </source>
</reference>
<dbReference type="AlphaFoldDB" id="A0A844D5Y5"/>
<evidence type="ECO:0000313" key="1">
    <source>
        <dbReference type="EMBL" id="MRW84052.1"/>
    </source>
</evidence>
<dbReference type="Proteomes" id="UP000439986">
    <property type="component" value="Unassembled WGS sequence"/>
</dbReference>
<name>A0A844D5Y5_9BURK</name>
<dbReference type="Pfam" id="PF12974">
    <property type="entry name" value="Phosphonate-bd"/>
    <property type="match status" value="1"/>
</dbReference>
<gene>
    <name evidence="1" type="ORF">GJ698_08065</name>
</gene>
<dbReference type="Gene3D" id="3.40.190.10">
    <property type="entry name" value="Periplasmic binding protein-like II"/>
    <property type="match status" value="1"/>
</dbReference>
<proteinExistence type="predicted"/>
<evidence type="ECO:0000313" key="2">
    <source>
        <dbReference type="Proteomes" id="UP000439986"/>
    </source>
</evidence>
<keyword evidence="2" id="KW-1185">Reference proteome</keyword>
<dbReference type="SUPFAM" id="SSF53850">
    <property type="entry name" value="Periplasmic binding protein-like II"/>
    <property type="match status" value="1"/>
</dbReference>
<dbReference type="PANTHER" id="PTHR35841">
    <property type="entry name" value="PHOSPHONATES-BINDING PERIPLASMIC PROTEIN"/>
    <property type="match status" value="1"/>
</dbReference>
<dbReference type="RefSeq" id="WP_154357112.1">
    <property type="nucleotide sequence ID" value="NZ_WKJL01000004.1"/>
</dbReference>